<dbReference type="Proteomes" id="UP001187192">
    <property type="component" value="Unassembled WGS sequence"/>
</dbReference>
<evidence type="ECO:0000256" key="2">
    <source>
        <dbReference type="SAM" id="MobiDB-lite"/>
    </source>
</evidence>
<proteinExistence type="inferred from homology"/>
<dbReference type="Gene3D" id="1.25.40.60">
    <property type="match status" value="1"/>
</dbReference>
<keyword evidence="4" id="KW-1185">Reference proteome</keyword>
<feature type="region of interest" description="Disordered" evidence="2">
    <location>
        <begin position="350"/>
        <end position="381"/>
    </location>
</feature>
<dbReference type="GO" id="GO:0016192">
    <property type="term" value="P:vesicle-mediated transport"/>
    <property type="evidence" value="ECO:0007669"/>
    <property type="project" value="InterPro"/>
</dbReference>
<comment type="similarity">
    <text evidence="1">Belongs to the STXBP/unc-18/SEC1 family.</text>
</comment>
<dbReference type="InterPro" id="IPR036045">
    <property type="entry name" value="Sec1-like_sf"/>
</dbReference>
<reference evidence="3" key="1">
    <citation type="submission" date="2023-07" db="EMBL/GenBank/DDBJ databases">
        <title>draft genome sequence of fig (Ficus carica).</title>
        <authorList>
            <person name="Takahashi T."/>
            <person name="Nishimura K."/>
        </authorList>
    </citation>
    <scope>NUCLEOTIDE SEQUENCE</scope>
</reference>
<protein>
    <submittedName>
        <fullName evidence="3">Uncharacterized protein</fullName>
    </submittedName>
</protein>
<dbReference type="Pfam" id="PF00995">
    <property type="entry name" value="Sec1"/>
    <property type="match status" value="2"/>
</dbReference>
<dbReference type="EMBL" id="BTGU01000017">
    <property type="protein sequence ID" value="GMN44104.1"/>
    <property type="molecule type" value="Genomic_DNA"/>
</dbReference>
<evidence type="ECO:0000256" key="1">
    <source>
        <dbReference type="ARBA" id="ARBA00009884"/>
    </source>
</evidence>
<feature type="compositionally biased region" description="Low complexity" evidence="2">
    <location>
        <begin position="352"/>
        <end position="366"/>
    </location>
</feature>
<dbReference type="SUPFAM" id="SSF56815">
    <property type="entry name" value="Sec1/munc18-like (SM) proteins"/>
    <property type="match status" value="1"/>
</dbReference>
<dbReference type="Gene3D" id="3.40.50.1910">
    <property type="match status" value="1"/>
</dbReference>
<evidence type="ECO:0000313" key="3">
    <source>
        <dbReference type="EMBL" id="GMN44104.1"/>
    </source>
</evidence>
<dbReference type="InterPro" id="IPR001619">
    <property type="entry name" value="Sec1-like"/>
</dbReference>
<comment type="caution">
    <text evidence="3">The sequence shown here is derived from an EMBL/GenBank/DDBJ whole genome shotgun (WGS) entry which is preliminary data.</text>
</comment>
<dbReference type="AlphaFoldDB" id="A0AA88A1R3"/>
<organism evidence="3 4">
    <name type="scientific">Ficus carica</name>
    <name type="common">Common fig</name>
    <dbReference type="NCBI Taxonomy" id="3494"/>
    <lineage>
        <taxon>Eukaryota</taxon>
        <taxon>Viridiplantae</taxon>
        <taxon>Streptophyta</taxon>
        <taxon>Embryophyta</taxon>
        <taxon>Tracheophyta</taxon>
        <taxon>Spermatophyta</taxon>
        <taxon>Magnoliopsida</taxon>
        <taxon>eudicotyledons</taxon>
        <taxon>Gunneridae</taxon>
        <taxon>Pentapetalae</taxon>
        <taxon>rosids</taxon>
        <taxon>fabids</taxon>
        <taxon>Rosales</taxon>
        <taxon>Moraceae</taxon>
        <taxon>Ficeae</taxon>
        <taxon>Ficus</taxon>
    </lineage>
</organism>
<dbReference type="InterPro" id="IPR027482">
    <property type="entry name" value="Sec1-like_dom2"/>
</dbReference>
<name>A0AA88A1R3_FICCA</name>
<evidence type="ECO:0000313" key="4">
    <source>
        <dbReference type="Proteomes" id="UP001187192"/>
    </source>
</evidence>
<accession>A0AA88A1R3</accession>
<sequence>MADLMQNCRNRLLEMFRRVEAKDPYWKPKCQTSYQHWLSGQRVVALVSLNKIWHPYPSLSAIYFIQPTEEKAFLFFSSRLSKELWNRIKSCATLKDRLGACAEMNLEFLVVDNLGFITNNEGALAELYENEEDTHKGTVCLKEMAARISICALPRAAESLNATTITTFRDLIPTKLAAEVFDCLMKYKNSNPDFFPRTEICDLLILDRSIDQITPVMHEWTYDAMCHDLLVKRYVHEWTYDAMSVFMQRNFVSLVQIAGELNKIIKKFGLRELGRLEQDLVFGDAGIDDVIKYLESKDDTTREHKLRLLMILPAIYPEVFEGEMGYNLMKLAKVQASDINAVNNTRLLAGHSSDSQKSETSSTFSKSRIHEKNRAVRKKGATEEEETWQLPHFYPIIEELVEKLSKGLRNIVKANCRRKIIRVYIGRFQGVKTAFYLASAGLAAVAISQRPRVY</sequence>
<dbReference type="PANTHER" id="PTHR11679">
    <property type="entry name" value="VESICLE PROTEIN SORTING-ASSOCIATED"/>
    <property type="match status" value="1"/>
</dbReference>
<gene>
    <name evidence="3" type="ORF">TIFTF001_013307</name>
</gene>